<evidence type="ECO:0000313" key="2">
    <source>
        <dbReference type="EMBL" id="GIH29616.1"/>
    </source>
</evidence>
<proteinExistence type="inferred from homology"/>
<comment type="caution">
    <text evidence="2">The sequence shown here is derived from an EMBL/GenBank/DDBJ whole genome shotgun (WGS) entry which is preliminary data.</text>
</comment>
<dbReference type="Proteomes" id="UP000640052">
    <property type="component" value="Unassembled WGS sequence"/>
</dbReference>
<protein>
    <submittedName>
        <fullName evidence="2">Uncharacterized protein</fullName>
    </submittedName>
</protein>
<accession>A0A919QKU9</accession>
<name>A0A919QKU9_9ACTN</name>
<evidence type="ECO:0000256" key="1">
    <source>
        <dbReference type="ARBA" id="ARBA00005534"/>
    </source>
</evidence>
<dbReference type="InterPro" id="IPR035917">
    <property type="entry name" value="YjbQ-like_sf"/>
</dbReference>
<dbReference type="AlphaFoldDB" id="A0A919QKU9"/>
<sequence>MRSQVIDVRTGSTEQVHDITDECRRFAADCGGDGLLHVFVPHATAGIALIELGAGSDRDLLAALRDLLPADGRWLHAHGSKGHGRSHVLPALIPPYATIPVLAGRLALGTWQSVAVVDLNIDNPDRHVRLSFLSD</sequence>
<organism evidence="2 3">
    <name type="scientific">Acrocarpospora phusangensis</name>
    <dbReference type="NCBI Taxonomy" id="1070424"/>
    <lineage>
        <taxon>Bacteria</taxon>
        <taxon>Bacillati</taxon>
        <taxon>Actinomycetota</taxon>
        <taxon>Actinomycetes</taxon>
        <taxon>Streptosporangiales</taxon>
        <taxon>Streptosporangiaceae</taxon>
        <taxon>Acrocarpospora</taxon>
    </lineage>
</organism>
<dbReference type="InterPro" id="IPR001602">
    <property type="entry name" value="UPF0047_YjbQ-like"/>
</dbReference>
<gene>
    <name evidence="2" type="ORF">Aph01nite_79260</name>
</gene>
<dbReference type="Gene3D" id="2.60.120.460">
    <property type="entry name" value="YjbQ-like"/>
    <property type="match status" value="1"/>
</dbReference>
<evidence type="ECO:0000313" key="3">
    <source>
        <dbReference type="Proteomes" id="UP000640052"/>
    </source>
</evidence>
<dbReference type="PANTHER" id="PTHR30615:SF8">
    <property type="entry name" value="UPF0047 PROTEIN C4A8.02C"/>
    <property type="match status" value="1"/>
</dbReference>
<dbReference type="Pfam" id="PF01894">
    <property type="entry name" value="YjbQ"/>
    <property type="match status" value="1"/>
</dbReference>
<dbReference type="PANTHER" id="PTHR30615">
    <property type="entry name" value="UNCHARACTERIZED PROTEIN YJBQ-RELATED"/>
    <property type="match status" value="1"/>
</dbReference>
<dbReference type="EMBL" id="BOOA01000141">
    <property type="protein sequence ID" value="GIH29616.1"/>
    <property type="molecule type" value="Genomic_DNA"/>
</dbReference>
<dbReference type="SUPFAM" id="SSF111038">
    <property type="entry name" value="YjbQ-like"/>
    <property type="match status" value="1"/>
</dbReference>
<comment type="similarity">
    <text evidence="1">Belongs to the UPF0047 family.</text>
</comment>
<dbReference type="RefSeq" id="WP_204046226.1">
    <property type="nucleotide sequence ID" value="NZ_BOOA01000141.1"/>
</dbReference>
<reference evidence="2" key="1">
    <citation type="submission" date="2021-01" db="EMBL/GenBank/DDBJ databases">
        <title>Whole genome shotgun sequence of Acrocarpospora phusangensis NBRC 108782.</title>
        <authorList>
            <person name="Komaki H."/>
            <person name="Tamura T."/>
        </authorList>
    </citation>
    <scope>NUCLEOTIDE SEQUENCE</scope>
    <source>
        <strain evidence="2">NBRC 108782</strain>
    </source>
</reference>
<keyword evidence="3" id="KW-1185">Reference proteome</keyword>